<feature type="chain" id="PRO_5011700614" description="Lipoprotein" evidence="1">
    <location>
        <begin position="28"/>
        <end position="147"/>
    </location>
</feature>
<dbReference type="STRING" id="549386.SAMN02927923_01532"/>
<keyword evidence="1" id="KW-0732">Signal</keyword>
<organism evidence="2 3">
    <name type="scientific">Microvirga guangxiensis</name>
    <dbReference type="NCBI Taxonomy" id="549386"/>
    <lineage>
        <taxon>Bacteria</taxon>
        <taxon>Pseudomonadati</taxon>
        <taxon>Pseudomonadota</taxon>
        <taxon>Alphaproteobacteria</taxon>
        <taxon>Hyphomicrobiales</taxon>
        <taxon>Methylobacteriaceae</taxon>
        <taxon>Microvirga</taxon>
    </lineage>
</organism>
<proteinExistence type="predicted"/>
<reference evidence="2 3" key="1">
    <citation type="submission" date="2016-10" db="EMBL/GenBank/DDBJ databases">
        <authorList>
            <person name="de Groot N.N."/>
        </authorList>
    </citation>
    <scope>NUCLEOTIDE SEQUENCE [LARGE SCALE GENOMIC DNA]</scope>
    <source>
        <strain evidence="2 3">CGMCC 1.7666</strain>
    </source>
</reference>
<keyword evidence="3" id="KW-1185">Reference proteome</keyword>
<evidence type="ECO:0000313" key="3">
    <source>
        <dbReference type="Proteomes" id="UP000199569"/>
    </source>
</evidence>
<evidence type="ECO:0008006" key="4">
    <source>
        <dbReference type="Google" id="ProtNLM"/>
    </source>
</evidence>
<evidence type="ECO:0000313" key="2">
    <source>
        <dbReference type="EMBL" id="SCY51665.1"/>
    </source>
</evidence>
<sequence>MALHHLRPLASALLMALLAGCATPPMLQTNASDMKPENVRTLIAKDLLGTLVFGSPFKTKVINAKISAPEVDSTRVGEMVSSYCVNAYLENPLFPLHRAISSKVRVYRKDGKAVTISRESPDTHCNGTGFEPFPELEKLSAERYNTP</sequence>
<dbReference type="PROSITE" id="PS51257">
    <property type="entry name" value="PROKAR_LIPOPROTEIN"/>
    <property type="match status" value="1"/>
</dbReference>
<dbReference type="AlphaFoldDB" id="A0A1G5GJF0"/>
<gene>
    <name evidence="2" type="ORF">SAMN02927923_01532</name>
</gene>
<protein>
    <recommendedName>
        <fullName evidence="4">Lipoprotein</fullName>
    </recommendedName>
</protein>
<evidence type="ECO:0000256" key="1">
    <source>
        <dbReference type="SAM" id="SignalP"/>
    </source>
</evidence>
<accession>A0A1G5GJF0</accession>
<name>A0A1G5GJF0_9HYPH</name>
<dbReference type="Proteomes" id="UP000199569">
    <property type="component" value="Unassembled WGS sequence"/>
</dbReference>
<feature type="signal peptide" evidence="1">
    <location>
        <begin position="1"/>
        <end position="27"/>
    </location>
</feature>
<dbReference type="EMBL" id="FMVJ01000004">
    <property type="protein sequence ID" value="SCY51665.1"/>
    <property type="molecule type" value="Genomic_DNA"/>
</dbReference>